<proteinExistence type="predicted"/>
<dbReference type="KEGG" id="scia:HUG15_10430"/>
<organism evidence="1 2">
    <name type="scientific">Salicibibacter cibarius</name>
    <dbReference type="NCBI Taxonomy" id="2743000"/>
    <lineage>
        <taxon>Bacteria</taxon>
        <taxon>Bacillati</taxon>
        <taxon>Bacillota</taxon>
        <taxon>Bacilli</taxon>
        <taxon>Bacillales</taxon>
        <taxon>Bacillaceae</taxon>
        <taxon>Salicibibacter</taxon>
    </lineage>
</organism>
<name>A0A7T7CBJ5_9BACI</name>
<reference evidence="1 2" key="1">
    <citation type="submission" date="2020-06" db="EMBL/GenBank/DDBJ databases">
        <title>Genomic analysis of Salicibibacter sp. NKC5-3.</title>
        <authorList>
            <person name="Oh Y.J."/>
        </authorList>
    </citation>
    <scope>NUCLEOTIDE SEQUENCE [LARGE SCALE GENOMIC DNA]</scope>
    <source>
        <strain evidence="1 2">NKC5-3</strain>
    </source>
</reference>
<gene>
    <name evidence="1" type="ORF">HUG15_10430</name>
</gene>
<dbReference type="EMBL" id="CP054705">
    <property type="protein sequence ID" value="QQK75933.1"/>
    <property type="molecule type" value="Genomic_DNA"/>
</dbReference>
<sequence length="58" mass="6497">MQAAEAQLDVFLTLMAKAAATATGRSPLFIITPTNDDERALVVVKRYLKKLTHIYYRA</sequence>
<evidence type="ECO:0000313" key="2">
    <source>
        <dbReference type="Proteomes" id="UP000595823"/>
    </source>
</evidence>
<keyword evidence="2" id="KW-1185">Reference proteome</keyword>
<dbReference type="AlphaFoldDB" id="A0A7T7CBJ5"/>
<protein>
    <submittedName>
        <fullName evidence="1">Uncharacterized protein</fullName>
    </submittedName>
</protein>
<dbReference type="Proteomes" id="UP000595823">
    <property type="component" value="Chromosome"/>
</dbReference>
<accession>A0A7T7CBJ5</accession>
<evidence type="ECO:0000313" key="1">
    <source>
        <dbReference type="EMBL" id="QQK75933.1"/>
    </source>
</evidence>